<evidence type="ECO:0000313" key="5">
    <source>
        <dbReference type="Proteomes" id="UP000230903"/>
    </source>
</evidence>
<reference evidence="5" key="1">
    <citation type="submission" date="2017-09" db="EMBL/GenBank/DDBJ databases">
        <title>Depth-based differentiation of microbial function through sediment-hosted aquifers and enrichment of novel symbionts in the deep terrestrial subsurface.</title>
        <authorList>
            <person name="Probst A.J."/>
            <person name="Ladd B."/>
            <person name="Jarett J.K."/>
            <person name="Geller-Mcgrath D.E."/>
            <person name="Sieber C.M.K."/>
            <person name="Emerson J.B."/>
            <person name="Anantharaman K."/>
            <person name="Thomas B.C."/>
            <person name="Malmstrom R."/>
            <person name="Stieglmeier M."/>
            <person name="Klingl A."/>
            <person name="Woyke T."/>
            <person name="Ryan C.M."/>
            <person name="Banfield J.F."/>
        </authorList>
    </citation>
    <scope>NUCLEOTIDE SEQUENCE [LARGE SCALE GENOMIC DNA]</scope>
</reference>
<dbReference type="NCBIfam" id="TIGR00125">
    <property type="entry name" value="cyt_tran_rel"/>
    <property type="match status" value="1"/>
</dbReference>
<keyword evidence="2" id="KW-0548">Nucleotidyltransferase</keyword>
<accession>A0A2H0UMX9</accession>
<evidence type="ECO:0000256" key="2">
    <source>
        <dbReference type="ARBA" id="ARBA00022695"/>
    </source>
</evidence>
<feature type="domain" description="Cytidyltransferase-like" evidence="3">
    <location>
        <begin position="57"/>
        <end position="176"/>
    </location>
</feature>
<comment type="caution">
    <text evidence="4">The sequence shown here is derived from an EMBL/GenBank/DDBJ whole genome shotgun (WGS) entry which is preliminary data.</text>
</comment>
<name>A0A2H0UMX9_9BACT</name>
<evidence type="ECO:0000313" key="4">
    <source>
        <dbReference type="EMBL" id="PIR87743.1"/>
    </source>
</evidence>
<dbReference type="Gene3D" id="3.40.50.620">
    <property type="entry name" value="HUPs"/>
    <property type="match status" value="1"/>
</dbReference>
<dbReference type="InterPro" id="IPR050385">
    <property type="entry name" value="Archaeal_FAD_synthase"/>
</dbReference>
<dbReference type="Pfam" id="PF01467">
    <property type="entry name" value="CTP_transf_like"/>
    <property type="match status" value="1"/>
</dbReference>
<evidence type="ECO:0000256" key="1">
    <source>
        <dbReference type="ARBA" id="ARBA00022679"/>
    </source>
</evidence>
<gene>
    <name evidence="4" type="ORF">COU10_02930</name>
</gene>
<proteinExistence type="predicted"/>
<dbReference type="InterPro" id="IPR014729">
    <property type="entry name" value="Rossmann-like_a/b/a_fold"/>
</dbReference>
<sequence>MAKKSKTNGNGFGLNSHIGSGLFGPETNFNKRFIKDYRRLKKFVEHCRGLGLKIVLTSGTYDMVHIGHARYFEAAKHHGDILIVGVDSDIKVRQRKGPGRPVVPQEERLEMVVHTRPVDVVTLKEHTHPRWHLIKTVMPDTLVATRETYNKKSLQELKKYCKNVVVLDPMATTSTSAKIRLLQVNTAKKIGQALTPKIMSVIEDTFGQIQNDAGKKTKSKIKRSPRKKK</sequence>
<organism evidence="4 5">
    <name type="scientific">Candidatus Harrisonbacteria bacterium CG10_big_fil_rev_8_21_14_0_10_45_28</name>
    <dbReference type="NCBI Taxonomy" id="1974586"/>
    <lineage>
        <taxon>Bacteria</taxon>
        <taxon>Candidatus Harrisoniibacteriota</taxon>
    </lineage>
</organism>
<keyword evidence="1" id="KW-0808">Transferase</keyword>
<dbReference type="InterPro" id="IPR004821">
    <property type="entry name" value="Cyt_trans-like"/>
</dbReference>
<dbReference type="AlphaFoldDB" id="A0A2H0UMX9"/>
<dbReference type="EMBL" id="PFBC01000047">
    <property type="protein sequence ID" value="PIR87743.1"/>
    <property type="molecule type" value="Genomic_DNA"/>
</dbReference>
<dbReference type="SUPFAM" id="SSF52374">
    <property type="entry name" value="Nucleotidylyl transferase"/>
    <property type="match status" value="1"/>
</dbReference>
<dbReference type="Proteomes" id="UP000230903">
    <property type="component" value="Unassembled WGS sequence"/>
</dbReference>
<dbReference type="GO" id="GO:0016779">
    <property type="term" value="F:nucleotidyltransferase activity"/>
    <property type="evidence" value="ECO:0007669"/>
    <property type="project" value="UniProtKB-KW"/>
</dbReference>
<evidence type="ECO:0000259" key="3">
    <source>
        <dbReference type="Pfam" id="PF01467"/>
    </source>
</evidence>
<protein>
    <recommendedName>
        <fullName evidence="3">Cytidyltransferase-like domain-containing protein</fullName>
    </recommendedName>
</protein>
<dbReference type="PANTHER" id="PTHR43793:SF1">
    <property type="entry name" value="FAD SYNTHASE"/>
    <property type="match status" value="1"/>
</dbReference>
<dbReference type="PANTHER" id="PTHR43793">
    <property type="entry name" value="FAD SYNTHASE"/>
    <property type="match status" value="1"/>
</dbReference>